<evidence type="ECO:0000259" key="6">
    <source>
        <dbReference type="Pfam" id="PF00933"/>
    </source>
</evidence>
<organism evidence="7 8">
    <name type="scientific">Acidiphilium iwatense</name>
    <dbReference type="NCBI Taxonomy" id="768198"/>
    <lineage>
        <taxon>Bacteria</taxon>
        <taxon>Pseudomonadati</taxon>
        <taxon>Pseudomonadota</taxon>
        <taxon>Alphaproteobacteria</taxon>
        <taxon>Acetobacterales</taxon>
        <taxon>Acidocellaceae</taxon>
        <taxon>Acidiphilium</taxon>
    </lineage>
</organism>
<proteinExistence type="inferred from homology"/>
<feature type="domain" description="Glycoside hydrolase family 3 N-terminal" evidence="6">
    <location>
        <begin position="17"/>
        <end position="280"/>
    </location>
</feature>
<accession>A0ABS9DZ64</accession>
<protein>
    <recommendedName>
        <fullName evidence="3">beta-N-acetylhexosaminidase</fullName>
        <ecNumber evidence="3">3.2.1.52</ecNumber>
    </recommendedName>
</protein>
<sequence length="308" mass="31852">MKAAIIGIAGTALTGAERALLEAMPPAGVILFARNIENPLQLADLVADLRSCLPSDAVLMIDQEGGRVARLRAPHWTELPAAATLGALFATDPYAARKAARAHGAALGALARGAGFDVVTAPVLDVPVAGADAVIGDRAISTDPIAVGALGADIAWGLLFQGIQPVMKHLPGHGRATIDSHAGLPRISATQFDTDLAPFAANSELPWGMTAHIVYERWDAENPATFSHRVIADVIRGKIGFRGILVSDDLAMGALDGPPEIRATRALAAGCDIALYCPGALDDNRAVLAACPDLDPSQAAKLKARPPS</sequence>
<evidence type="ECO:0000256" key="5">
    <source>
        <dbReference type="ARBA" id="ARBA00023295"/>
    </source>
</evidence>
<keyword evidence="5 7" id="KW-0326">Glycosidase</keyword>
<reference evidence="7 8" key="1">
    <citation type="submission" date="2022-01" db="EMBL/GenBank/DDBJ databases">
        <authorList>
            <person name="Won M."/>
            <person name="Kim S.-J."/>
            <person name="Kwon S.-W."/>
        </authorList>
    </citation>
    <scope>NUCLEOTIDE SEQUENCE [LARGE SCALE GENOMIC DNA]</scope>
    <source>
        <strain evidence="7 8">KCTC 23505</strain>
    </source>
</reference>
<keyword evidence="8" id="KW-1185">Reference proteome</keyword>
<comment type="similarity">
    <text evidence="2">Belongs to the glycosyl hydrolase 3 family.</text>
</comment>
<gene>
    <name evidence="7" type="primary">nagZ</name>
    <name evidence="7" type="ORF">L2A60_10360</name>
</gene>
<evidence type="ECO:0000256" key="3">
    <source>
        <dbReference type="ARBA" id="ARBA00012663"/>
    </source>
</evidence>
<dbReference type="Gene3D" id="3.20.20.300">
    <property type="entry name" value="Glycoside hydrolase, family 3, N-terminal domain"/>
    <property type="match status" value="1"/>
</dbReference>
<dbReference type="GO" id="GO:0004563">
    <property type="term" value="F:beta-N-acetylhexosaminidase activity"/>
    <property type="evidence" value="ECO:0007669"/>
    <property type="project" value="UniProtKB-EC"/>
</dbReference>
<dbReference type="InterPro" id="IPR019800">
    <property type="entry name" value="Glyco_hydro_3_AS"/>
</dbReference>
<dbReference type="RefSeq" id="WP_235704305.1">
    <property type="nucleotide sequence ID" value="NZ_JAKGBZ010000017.1"/>
</dbReference>
<evidence type="ECO:0000313" key="7">
    <source>
        <dbReference type="EMBL" id="MCF3947080.1"/>
    </source>
</evidence>
<dbReference type="InterPro" id="IPR050226">
    <property type="entry name" value="NagZ_Beta-hexosaminidase"/>
</dbReference>
<evidence type="ECO:0000256" key="2">
    <source>
        <dbReference type="ARBA" id="ARBA00005336"/>
    </source>
</evidence>
<dbReference type="InterPro" id="IPR036962">
    <property type="entry name" value="Glyco_hydro_3_N_sf"/>
</dbReference>
<comment type="catalytic activity">
    <reaction evidence="1">
        <text>Hydrolysis of terminal non-reducing N-acetyl-D-hexosamine residues in N-acetyl-beta-D-hexosaminides.</text>
        <dbReference type="EC" id="3.2.1.52"/>
    </reaction>
</comment>
<dbReference type="InterPro" id="IPR017853">
    <property type="entry name" value="GH"/>
</dbReference>
<dbReference type="Proteomes" id="UP001521209">
    <property type="component" value="Unassembled WGS sequence"/>
</dbReference>
<dbReference type="PANTHER" id="PTHR30480">
    <property type="entry name" value="BETA-HEXOSAMINIDASE-RELATED"/>
    <property type="match status" value="1"/>
</dbReference>
<dbReference type="EMBL" id="JAKGBZ010000017">
    <property type="protein sequence ID" value="MCF3947080.1"/>
    <property type="molecule type" value="Genomic_DNA"/>
</dbReference>
<keyword evidence="4 7" id="KW-0378">Hydrolase</keyword>
<dbReference type="Pfam" id="PF00933">
    <property type="entry name" value="Glyco_hydro_3"/>
    <property type="match status" value="1"/>
</dbReference>
<evidence type="ECO:0000256" key="1">
    <source>
        <dbReference type="ARBA" id="ARBA00001231"/>
    </source>
</evidence>
<dbReference type="SUPFAM" id="SSF51445">
    <property type="entry name" value="(Trans)glycosidases"/>
    <property type="match status" value="1"/>
</dbReference>
<dbReference type="PANTHER" id="PTHR30480:SF13">
    <property type="entry name" value="BETA-HEXOSAMINIDASE"/>
    <property type="match status" value="1"/>
</dbReference>
<dbReference type="NCBIfam" id="NF003740">
    <property type="entry name" value="PRK05337.1"/>
    <property type="match status" value="1"/>
</dbReference>
<comment type="caution">
    <text evidence="7">The sequence shown here is derived from an EMBL/GenBank/DDBJ whole genome shotgun (WGS) entry which is preliminary data.</text>
</comment>
<evidence type="ECO:0000256" key="4">
    <source>
        <dbReference type="ARBA" id="ARBA00022801"/>
    </source>
</evidence>
<dbReference type="PROSITE" id="PS00775">
    <property type="entry name" value="GLYCOSYL_HYDROL_F3"/>
    <property type="match status" value="1"/>
</dbReference>
<evidence type="ECO:0000313" key="8">
    <source>
        <dbReference type="Proteomes" id="UP001521209"/>
    </source>
</evidence>
<dbReference type="EC" id="3.2.1.52" evidence="3"/>
<name>A0ABS9DZ64_9PROT</name>
<dbReference type="InterPro" id="IPR001764">
    <property type="entry name" value="Glyco_hydro_3_N"/>
</dbReference>